<dbReference type="EMBL" id="JAXAFJ010000001">
    <property type="protein sequence ID" value="MDX6804890.1"/>
    <property type="molecule type" value="Genomic_DNA"/>
</dbReference>
<name>A0ABU4RJ82_9HYPH</name>
<comment type="caution">
    <text evidence="3">The sequence shown here is derived from an EMBL/GenBank/DDBJ whole genome shotgun (WGS) entry which is preliminary data.</text>
</comment>
<feature type="transmembrane region" description="Helical" evidence="1">
    <location>
        <begin position="12"/>
        <end position="32"/>
    </location>
</feature>
<evidence type="ECO:0000256" key="1">
    <source>
        <dbReference type="SAM" id="Phobius"/>
    </source>
</evidence>
<accession>A0ABU4RJ82</accession>
<proteinExistence type="predicted"/>
<organism evidence="3 4">
    <name type="scientific">Terrihabitans rhizophilus</name>
    <dbReference type="NCBI Taxonomy" id="3092662"/>
    <lineage>
        <taxon>Bacteria</taxon>
        <taxon>Pseudomonadati</taxon>
        <taxon>Pseudomonadota</taxon>
        <taxon>Alphaproteobacteria</taxon>
        <taxon>Hyphomicrobiales</taxon>
        <taxon>Terrihabitans</taxon>
    </lineage>
</organism>
<feature type="transmembrane region" description="Helical" evidence="1">
    <location>
        <begin position="124"/>
        <end position="149"/>
    </location>
</feature>
<protein>
    <submittedName>
        <fullName evidence="3">Tripartite tricarboxylate transporter TctB family protein</fullName>
    </submittedName>
</protein>
<keyword evidence="1" id="KW-0812">Transmembrane</keyword>
<sequence length="160" mass="17824">MEISRRTGEIGAAIVTALLGIIVCYGSTENGIQWDSSGPQPGYFPFYIGCLIIFGSVATIIQTLLRRRDGEEPFVDAERLRNVVFFFLPIIAFAAISIWLGLYIGIFIYIFFTMWIPGKMKLHNALLTAIIVVAVNYILFEVLFTVPLLKGPILNALGIY</sequence>
<keyword evidence="1" id="KW-0472">Membrane</keyword>
<dbReference type="InterPro" id="IPR009936">
    <property type="entry name" value="DUF1468"/>
</dbReference>
<evidence type="ECO:0000313" key="3">
    <source>
        <dbReference type="EMBL" id="MDX6804890.1"/>
    </source>
</evidence>
<keyword evidence="1" id="KW-1133">Transmembrane helix</keyword>
<dbReference type="Pfam" id="PF07331">
    <property type="entry name" value="TctB"/>
    <property type="match status" value="1"/>
</dbReference>
<evidence type="ECO:0000259" key="2">
    <source>
        <dbReference type="Pfam" id="PF07331"/>
    </source>
</evidence>
<reference evidence="3 4" key="1">
    <citation type="submission" date="2023-11" db="EMBL/GenBank/DDBJ databases">
        <authorList>
            <person name="Bao R."/>
        </authorList>
    </citation>
    <scope>NUCLEOTIDE SEQUENCE [LARGE SCALE GENOMIC DNA]</scope>
    <source>
        <strain evidence="3 4">PJ23</strain>
    </source>
</reference>
<evidence type="ECO:0000313" key="4">
    <source>
        <dbReference type="Proteomes" id="UP001274321"/>
    </source>
</evidence>
<keyword evidence="4" id="KW-1185">Reference proteome</keyword>
<dbReference type="RefSeq" id="WP_319843001.1">
    <property type="nucleotide sequence ID" value="NZ_JAXAFJ010000001.1"/>
</dbReference>
<gene>
    <name evidence="3" type="ORF">SCD90_02325</name>
</gene>
<feature type="transmembrane region" description="Helical" evidence="1">
    <location>
        <begin position="86"/>
        <end position="112"/>
    </location>
</feature>
<dbReference type="Proteomes" id="UP001274321">
    <property type="component" value="Unassembled WGS sequence"/>
</dbReference>
<feature type="transmembrane region" description="Helical" evidence="1">
    <location>
        <begin position="44"/>
        <end position="65"/>
    </location>
</feature>
<feature type="domain" description="DUF1468" evidence="2">
    <location>
        <begin position="12"/>
        <end position="148"/>
    </location>
</feature>